<evidence type="ECO:0000313" key="3">
    <source>
        <dbReference type="Proteomes" id="UP000219338"/>
    </source>
</evidence>
<reference evidence="3" key="1">
    <citation type="journal article" date="2017" name="Nat. Ecol. Evol.">
        <title>Genome expansion and lineage-specific genetic innovations in the forest pathogenic fungi Armillaria.</title>
        <authorList>
            <person name="Sipos G."/>
            <person name="Prasanna A.N."/>
            <person name="Walter M.C."/>
            <person name="O'Connor E."/>
            <person name="Balint B."/>
            <person name="Krizsan K."/>
            <person name="Kiss B."/>
            <person name="Hess J."/>
            <person name="Varga T."/>
            <person name="Slot J."/>
            <person name="Riley R."/>
            <person name="Boka B."/>
            <person name="Rigling D."/>
            <person name="Barry K."/>
            <person name="Lee J."/>
            <person name="Mihaltcheva S."/>
            <person name="LaButti K."/>
            <person name="Lipzen A."/>
            <person name="Waldron R."/>
            <person name="Moloney N.M."/>
            <person name="Sperisen C."/>
            <person name="Kredics L."/>
            <person name="Vagvoelgyi C."/>
            <person name="Patrignani A."/>
            <person name="Fitzpatrick D."/>
            <person name="Nagy I."/>
            <person name="Doyle S."/>
            <person name="Anderson J.B."/>
            <person name="Grigoriev I.V."/>
            <person name="Gueldener U."/>
            <person name="Muensterkoetter M."/>
            <person name="Nagy L.G."/>
        </authorList>
    </citation>
    <scope>NUCLEOTIDE SEQUENCE [LARGE SCALE GENOMIC DNA]</scope>
    <source>
        <strain evidence="3">C18/9</strain>
    </source>
</reference>
<dbReference type="Pfam" id="PF18758">
    <property type="entry name" value="KDZ"/>
    <property type="match status" value="1"/>
</dbReference>
<dbReference type="PANTHER" id="PTHR33096:SF1">
    <property type="entry name" value="CXC1-LIKE CYSTEINE CLUSTER ASSOCIATED WITH KDZ TRANSPOSASES DOMAIN-CONTAINING PROTEIN"/>
    <property type="match status" value="1"/>
</dbReference>
<dbReference type="InterPro" id="IPR041457">
    <property type="entry name" value="CxC2_KDZ-assoc"/>
</dbReference>
<dbReference type="InterPro" id="IPR040521">
    <property type="entry name" value="KDZ"/>
</dbReference>
<dbReference type="Pfam" id="PF18803">
    <property type="entry name" value="CxC2"/>
    <property type="match status" value="1"/>
</dbReference>
<keyword evidence="3" id="KW-1185">Reference proteome</keyword>
<gene>
    <name evidence="2" type="ORF">ARMOST_15949</name>
</gene>
<organism evidence="2 3">
    <name type="scientific">Armillaria ostoyae</name>
    <name type="common">Armillaria root rot fungus</name>
    <dbReference type="NCBI Taxonomy" id="47428"/>
    <lineage>
        <taxon>Eukaryota</taxon>
        <taxon>Fungi</taxon>
        <taxon>Dikarya</taxon>
        <taxon>Basidiomycota</taxon>
        <taxon>Agaricomycotina</taxon>
        <taxon>Agaricomycetes</taxon>
        <taxon>Agaricomycetidae</taxon>
        <taxon>Agaricales</taxon>
        <taxon>Marasmiineae</taxon>
        <taxon>Physalacriaceae</taxon>
        <taxon>Armillaria</taxon>
    </lineage>
</organism>
<dbReference type="OMA" id="QYNEATS"/>
<proteinExistence type="predicted"/>
<accession>A0A284RUV5</accession>
<feature type="domain" description="CxC2-like cysteine cluster KDZ transposase-associated" evidence="1">
    <location>
        <begin position="330"/>
        <end position="435"/>
    </location>
</feature>
<dbReference type="EMBL" id="FUEG01000017">
    <property type="protein sequence ID" value="SJL12522.1"/>
    <property type="molecule type" value="Genomic_DNA"/>
</dbReference>
<sequence>MLCSWEKREFLRAYVPKYRRVKAVAAERPRLFAQFQSCIWLLWIKRWYPELQAPDPNDAVGIRRWNHCRQKDLLKIIQTLVFWDPFYAEGRKKEAGQALLSLGVDNDGEVIFNQNDATLIYILPISRNMWNYNPKKHGKHAPARNLVVSDGAERQPPAPAIEHYRHSHFSTNTKEGPDGVRVRSSMCHRTVTLPALGSQLPVMHEDLYPSIAELSSGSFLDPDYAPSAKVQGGEEEESATRASRPLGDHPLLVWSQLRSEFLDEILKLDAFETEDNDACEACKTDLGLFRCLSCVDTRRLCHACIVAGHKGLPLHRIEEWCSSFFRRTTLAQLGLTFELGHKHGTSCLFPSIIPDFVVVDIDGIHTVNMAFCNCTQGILQCTQLLRRRLFPATMIYPHTAFMFRVLHFFQLLSFMSKVSTYKFYHTLVRLTDNSGMYTPPDRYQAFLRVVQKWRHIHALKRFGHGHELSGIQGTKQGELALRCPACPQPSINLPPDWNKNLAPRWLYRLFLAIDANFRLHRLNVSSDESDPSLNLGYAYFVEETTFRTHLDTFGKVIPEKEKSTCNNHDAVKLANSRGGHGAAATGVGAVVCGRHDMKCPMSVRDLQKGERYLNMDYFVLSTLSDDTPPELVISYDIACQWHKKFFDRISHYPESLRPMQSERNILYLVPKFHLPAHVLKCRDNFSFNFSARVGRTDGEAPERGWAATNALAASTKEMGPGTRRDTLDDHFGDYNWRKIIILADTLCDQLKEAVKARTEHVEEFIGYEDALRVEHSESVDSWRQMVLLWETDRTQQNPFAPTLRPVTENAMRLELTREEKNVSAVEIRHDVSPSELIAQGLQLEEAQVRLQYDIDALGPHSTDLQRTKVQAQENRISRKIEAWIDVQKVYMPRTTLLRARDDDRHKVGAAVRPSKIPLYLPSTALRLNAIDALTQSTIVDDELCLRLAQANDTLAVLRDHLLLKSYLTTWRQRFSRGQRYGTKANTLFRRVEDKIAADVSRYQRIYAALASMSVKLNRYEWQEILRPLKDKDVKGLDQYNEATSEGHRNLAWIWKTNLQSGDKGLQEALRIEWCKSRARAQRWQEECELLTEELRRVQATFTYYSQLWTKRAELRLLPGARAYAFRQAALWSGLQMDAEAKWHNVQTTLDLNSLTHSIATTDLDGRSTNSKVHST</sequence>
<dbReference type="OrthoDB" id="3257338at2759"/>
<evidence type="ECO:0000313" key="2">
    <source>
        <dbReference type="EMBL" id="SJL12522.1"/>
    </source>
</evidence>
<name>A0A284RUV5_ARMOS</name>
<evidence type="ECO:0000259" key="1">
    <source>
        <dbReference type="Pfam" id="PF18803"/>
    </source>
</evidence>
<dbReference type="PANTHER" id="PTHR33096">
    <property type="entry name" value="CXC2 DOMAIN-CONTAINING PROTEIN"/>
    <property type="match status" value="1"/>
</dbReference>
<dbReference type="AlphaFoldDB" id="A0A284RUV5"/>
<dbReference type="Proteomes" id="UP000219338">
    <property type="component" value="Unassembled WGS sequence"/>
</dbReference>
<protein>
    <recommendedName>
        <fullName evidence="1">CxC2-like cysteine cluster KDZ transposase-associated domain-containing protein</fullName>
    </recommendedName>
</protein>